<dbReference type="RefSeq" id="WP_138788165.1">
    <property type="nucleotide sequence ID" value="NZ_JBHTGQ010000018.1"/>
</dbReference>
<protein>
    <submittedName>
        <fullName evidence="3">Cthe_2314 family HEPN domain-containing protein</fullName>
    </submittedName>
</protein>
<evidence type="ECO:0000313" key="3">
    <source>
        <dbReference type="EMBL" id="MFC7749866.1"/>
    </source>
</evidence>
<dbReference type="EMBL" id="JBHTGQ010000018">
    <property type="protein sequence ID" value="MFC7749866.1"/>
    <property type="molecule type" value="Genomic_DNA"/>
</dbReference>
<proteinExistence type="predicted"/>
<evidence type="ECO:0000313" key="4">
    <source>
        <dbReference type="Proteomes" id="UP001596528"/>
    </source>
</evidence>
<feature type="region of interest" description="Disordered" evidence="1">
    <location>
        <begin position="233"/>
        <end position="273"/>
    </location>
</feature>
<sequence>MMLFTDDSGTPPELEPAYGAIDRYRKRLEPLKQEGSPDCGFYTQCDIQARSCRLALEELEWSVAASERFRSGVTEKVAERMPPDEWHQYRLHVYFYKNAFIRVFSILDKLGSLLNRLFELRTERVKHRYSYYTVLRQMQHIHAVPELTRKLAAIKEAYGPPMSRLRKKRNVEVHLINSELEDDMYAADHCSGGRTLIEDLEEASVDLLAGQRMVAETIAAVFGDLEARLMRSAHPAAPGNRKRATNPGDRYRIRHDDPHGWERAHTYARRRQS</sequence>
<evidence type="ECO:0000256" key="1">
    <source>
        <dbReference type="SAM" id="MobiDB-lite"/>
    </source>
</evidence>
<feature type="domain" description="Cthe-2314-like HEPN" evidence="2">
    <location>
        <begin position="51"/>
        <end position="225"/>
    </location>
</feature>
<gene>
    <name evidence="3" type="ORF">ACFQWB_07925</name>
</gene>
<dbReference type="Pfam" id="PF18730">
    <property type="entry name" value="HEPN_Cthe2314"/>
    <property type="match status" value="1"/>
</dbReference>
<dbReference type="InterPro" id="IPR041394">
    <property type="entry name" value="HEPN_Cthe2314"/>
</dbReference>
<accession>A0ABW2V138</accession>
<feature type="compositionally biased region" description="Basic and acidic residues" evidence="1">
    <location>
        <begin position="249"/>
        <end position="265"/>
    </location>
</feature>
<comment type="caution">
    <text evidence="3">The sequence shown here is derived from an EMBL/GenBank/DDBJ whole genome shotgun (WGS) entry which is preliminary data.</text>
</comment>
<keyword evidence="4" id="KW-1185">Reference proteome</keyword>
<evidence type="ECO:0000259" key="2">
    <source>
        <dbReference type="Pfam" id="PF18730"/>
    </source>
</evidence>
<name>A0ABW2V138_9BACL</name>
<dbReference type="Proteomes" id="UP001596528">
    <property type="component" value="Unassembled WGS sequence"/>
</dbReference>
<reference evidence="4" key="1">
    <citation type="journal article" date="2019" name="Int. J. Syst. Evol. Microbiol.">
        <title>The Global Catalogue of Microorganisms (GCM) 10K type strain sequencing project: providing services to taxonomists for standard genome sequencing and annotation.</title>
        <authorList>
            <consortium name="The Broad Institute Genomics Platform"/>
            <consortium name="The Broad Institute Genome Sequencing Center for Infectious Disease"/>
            <person name="Wu L."/>
            <person name="Ma J."/>
        </authorList>
    </citation>
    <scope>NUCLEOTIDE SEQUENCE [LARGE SCALE GENOMIC DNA]</scope>
    <source>
        <strain evidence="4">JCM 18657</strain>
    </source>
</reference>
<organism evidence="3 4">
    <name type="scientific">Paenibacillus thermoaerophilus</name>
    <dbReference type="NCBI Taxonomy" id="1215385"/>
    <lineage>
        <taxon>Bacteria</taxon>
        <taxon>Bacillati</taxon>
        <taxon>Bacillota</taxon>
        <taxon>Bacilli</taxon>
        <taxon>Bacillales</taxon>
        <taxon>Paenibacillaceae</taxon>
        <taxon>Paenibacillus</taxon>
    </lineage>
</organism>